<organism evidence="4 5">
    <name type="scientific">Mucuna pruriens</name>
    <name type="common">Velvet bean</name>
    <name type="synonym">Dolichos pruriens</name>
    <dbReference type="NCBI Taxonomy" id="157652"/>
    <lineage>
        <taxon>Eukaryota</taxon>
        <taxon>Viridiplantae</taxon>
        <taxon>Streptophyta</taxon>
        <taxon>Embryophyta</taxon>
        <taxon>Tracheophyta</taxon>
        <taxon>Spermatophyta</taxon>
        <taxon>Magnoliopsida</taxon>
        <taxon>eudicotyledons</taxon>
        <taxon>Gunneridae</taxon>
        <taxon>Pentapetalae</taxon>
        <taxon>rosids</taxon>
        <taxon>fabids</taxon>
        <taxon>Fabales</taxon>
        <taxon>Fabaceae</taxon>
        <taxon>Papilionoideae</taxon>
        <taxon>50 kb inversion clade</taxon>
        <taxon>NPAAA clade</taxon>
        <taxon>indigoferoid/millettioid clade</taxon>
        <taxon>Phaseoleae</taxon>
        <taxon>Mucuna</taxon>
    </lineage>
</organism>
<feature type="non-terminal residue" evidence="4">
    <location>
        <position position="1028"/>
    </location>
</feature>
<feature type="compositionally biased region" description="Polar residues" evidence="1">
    <location>
        <begin position="516"/>
        <end position="529"/>
    </location>
</feature>
<comment type="caution">
    <text evidence="4">The sequence shown here is derived from an EMBL/GenBank/DDBJ whole genome shotgun (WGS) entry which is preliminary data.</text>
</comment>
<dbReference type="EMBL" id="QJKJ01004835">
    <property type="protein sequence ID" value="RDX92581.1"/>
    <property type="molecule type" value="Genomic_DNA"/>
</dbReference>
<dbReference type="PANTHER" id="PTHR24559">
    <property type="entry name" value="TRANSPOSON TY3-I GAG-POL POLYPROTEIN"/>
    <property type="match status" value="1"/>
</dbReference>
<accession>A0A371GPU7</accession>
<feature type="compositionally biased region" description="Polar residues" evidence="1">
    <location>
        <begin position="443"/>
        <end position="466"/>
    </location>
</feature>
<feature type="non-terminal residue" evidence="4">
    <location>
        <position position="1"/>
    </location>
</feature>
<dbReference type="Pfam" id="PF17919">
    <property type="entry name" value="RT_RNaseH_2"/>
    <property type="match status" value="1"/>
</dbReference>
<keyword evidence="5" id="KW-1185">Reference proteome</keyword>
<protein>
    <submittedName>
        <fullName evidence="4">Retrovirus-related Pol polyprotein</fullName>
    </submittedName>
</protein>
<dbReference type="Proteomes" id="UP000257109">
    <property type="component" value="Unassembled WGS sequence"/>
</dbReference>
<dbReference type="PANTHER" id="PTHR24559:SF444">
    <property type="entry name" value="REVERSE TRANSCRIPTASE DOMAIN-CONTAINING PROTEIN"/>
    <property type="match status" value="1"/>
</dbReference>
<evidence type="ECO:0000256" key="1">
    <source>
        <dbReference type="SAM" id="MobiDB-lite"/>
    </source>
</evidence>
<evidence type="ECO:0000313" key="5">
    <source>
        <dbReference type="Proteomes" id="UP000257109"/>
    </source>
</evidence>
<dbReference type="CDD" id="cd01647">
    <property type="entry name" value="RT_LTR"/>
    <property type="match status" value="1"/>
</dbReference>
<sequence length="1028" mass="115559">MKQLATSNLEFQQSVSSNNMQFQQNMTATIQDLKTQIGQLANTVSQLQSAGSSNLPSQTIPNPRGNASVVTLRSGKELPQPTLQQLPRSAEADLQSRPITTVPLPFPSRTISARKPESDEELLKMFWKVKINIPLLNGIKQVPKYAKFLKELCVHKRRKIKGSREIGGMVSALTRNEELTAGAPTLLKKCRDPGNFSVPCTIGECTFADAMLDLGASINVMPASIYRSLNFGDLESTGMTIQLANRSIVQPMGVLKDVLVQVNELIFPTDFYVLDMEDETSGNESTLILGRPFLMTARTKIDVHAEMLSMEFGDTLVQFNIFEAMKDPTEDHSLFGIDLLDEIVEEYLQLNSSSEDIEKFAGSTDEISCLRSVEEGTDYEEVHDLPNSEDNHSDIINLDFEIELSKLLDQSTSPKLKSSLLHEWRPSLQPRSSRPERAEVNSAKKSNSTTDTLAETVSANKDQTQARAEINVPPGSDSNTAHEVKANPNPTRNEATESSRPKQPKAEIMSAHLVQSRDQVSQTNPSPVTEKSPLPPPPLELKPLPSYLKYAYLDKEQQFPVIIANNLHQEQEDKLLEVLRQHKKAIGWKLADLPGINPSICMHRILMEEEIKPIRQQQRRLNPTLLDVVKKEVTKLLDVGIIYPISDSQWVSPVQVVPKKSGMTVMKNQQDELVPTRIQNSWRVCIDYRRLNLATRKDHFPLPFIDQMLEKLAGKSHYYFLDGFSGYMQIHIAPEDQHKMTFTCPFGTFAYTRMPFDLCNAPSTFQHCMMSIFSDLLQDYMEVFMDDFTMYADSFETCLSNLSKVLKRCIDTNLVLNFEKCHFMVTEGIVLGHLVSNRGIEVDKAKIDIITSLPNPASVREELKGRLTSTPILQASNWDLPFELMCDASNSALGAVLGQRAGVGLPVRVIAYASRTMDSAQRNYTTTEKELLAIVFTLDKFCSYLFGSKIIVFSNHATLGYLLKKPYAKPRLIRSDVSPPRGAENFVADHLSRIERESGPMAIRDEFPDEQLLHIKASTPWFADIYNY</sequence>
<feature type="domain" description="Reverse transcriptase/retrotransposon-derived protein RNase H-like" evidence="3">
    <location>
        <begin position="861"/>
        <end position="952"/>
    </location>
</feature>
<dbReference type="InterPro" id="IPR041577">
    <property type="entry name" value="RT_RNaseH_2"/>
</dbReference>
<evidence type="ECO:0000313" key="4">
    <source>
        <dbReference type="EMBL" id="RDX92581.1"/>
    </source>
</evidence>
<dbReference type="FunFam" id="3.10.20.370:FF:000001">
    <property type="entry name" value="Retrovirus-related Pol polyprotein from transposon 17.6-like protein"/>
    <property type="match status" value="1"/>
</dbReference>
<dbReference type="OrthoDB" id="10055717at2759"/>
<evidence type="ECO:0000259" key="3">
    <source>
        <dbReference type="Pfam" id="PF17919"/>
    </source>
</evidence>
<dbReference type="Gene3D" id="3.10.10.10">
    <property type="entry name" value="HIV Type 1 Reverse Transcriptase, subunit A, domain 1"/>
    <property type="match status" value="1"/>
</dbReference>
<dbReference type="CDD" id="cd09274">
    <property type="entry name" value="RNase_HI_RT_Ty3"/>
    <property type="match status" value="1"/>
</dbReference>
<name>A0A371GPU7_MUCPR</name>
<dbReference type="InterPro" id="IPR000477">
    <property type="entry name" value="RT_dom"/>
</dbReference>
<feature type="domain" description="Reverse transcriptase" evidence="2">
    <location>
        <begin position="679"/>
        <end position="833"/>
    </location>
</feature>
<feature type="region of interest" description="Disordered" evidence="1">
    <location>
        <begin position="420"/>
        <end position="540"/>
    </location>
</feature>
<dbReference type="Gene3D" id="3.10.20.370">
    <property type="match status" value="1"/>
</dbReference>
<dbReference type="CDD" id="cd00303">
    <property type="entry name" value="retropepsin_like"/>
    <property type="match status" value="1"/>
</dbReference>
<dbReference type="AlphaFoldDB" id="A0A371GPU7"/>
<dbReference type="InterPro" id="IPR043128">
    <property type="entry name" value="Rev_trsase/Diguanyl_cyclase"/>
</dbReference>
<dbReference type="Gene3D" id="2.40.70.10">
    <property type="entry name" value="Acid Proteases"/>
    <property type="match status" value="1"/>
</dbReference>
<gene>
    <name evidence="4" type="primary">pol</name>
    <name evidence="4" type="ORF">CR513_25264</name>
</gene>
<dbReference type="Gene3D" id="3.30.70.270">
    <property type="match status" value="1"/>
</dbReference>
<reference evidence="4" key="1">
    <citation type="submission" date="2018-05" db="EMBL/GenBank/DDBJ databases">
        <title>Draft genome of Mucuna pruriens seed.</title>
        <authorList>
            <person name="Nnadi N.E."/>
            <person name="Vos R."/>
            <person name="Hasami M.H."/>
            <person name="Devisetty U.K."/>
            <person name="Aguiy J.C."/>
        </authorList>
    </citation>
    <scope>NUCLEOTIDE SEQUENCE [LARGE SCALE GENOMIC DNA]</scope>
    <source>
        <strain evidence="4">JCA_2017</strain>
    </source>
</reference>
<dbReference type="Pfam" id="PF00078">
    <property type="entry name" value="RVT_1"/>
    <property type="match status" value="1"/>
</dbReference>
<dbReference type="InterPro" id="IPR043502">
    <property type="entry name" value="DNA/RNA_pol_sf"/>
</dbReference>
<dbReference type="InterPro" id="IPR053134">
    <property type="entry name" value="RNA-dir_DNA_polymerase"/>
</dbReference>
<proteinExistence type="predicted"/>
<dbReference type="SUPFAM" id="SSF56672">
    <property type="entry name" value="DNA/RNA polymerases"/>
    <property type="match status" value="1"/>
</dbReference>
<dbReference type="InterPro" id="IPR021109">
    <property type="entry name" value="Peptidase_aspartic_dom_sf"/>
</dbReference>
<evidence type="ECO:0000259" key="2">
    <source>
        <dbReference type="Pfam" id="PF00078"/>
    </source>
</evidence>